<evidence type="ECO:0000256" key="1">
    <source>
        <dbReference type="SAM" id="MobiDB-lite"/>
    </source>
</evidence>
<keyword evidence="3" id="KW-1185">Reference proteome</keyword>
<dbReference type="EMBL" id="JAACJP010000019">
    <property type="protein sequence ID" value="KAF5378565.1"/>
    <property type="molecule type" value="Genomic_DNA"/>
</dbReference>
<evidence type="ECO:0000313" key="2">
    <source>
        <dbReference type="EMBL" id="KAF5378565.1"/>
    </source>
</evidence>
<feature type="region of interest" description="Disordered" evidence="1">
    <location>
        <begin position="41"/>
        <end position="60"/>
    </location>
</feature>
<gene>
    <name evidence="2" type="ORF">D9615_007092</name>
</gene>
<sequence>MQHSSYAAYMMRLEGTLTSLRYRCTPRNPIAIVRYRMPKAKRALPDHNSPPDPQLPWSSF</sequence>
<proteinExistence type="predicted"/>
<dbReference type="AlphaFoldDB" id="A0A8H5H8G4"/>
<accession>A0A8H5H8G4</accession>
<name>A0A8H5H8G4_9AGAR</name>
<protein>
    <submittedName>
        <fullName evidence="2">Uncharacterized protein</fullName>
    </submittedName>
</protein>
<dbReference type="Proteomes" id="UP000565441">
    <property type="component" value="Unassembled WGS sequence"/>
</dbReference>
<reference evidence="2 3" key="1">
    <citation type="journal article" date="2020" name="ISME J.">
        <title>Uncovering the hidden diversity of litter-decomposition mechanisms in mushroom-forming fungi.</title>
        <authorList>
            <person name="Floudas D."/>
            <person name="Bentzer J."/>
            <person name="Ahren D."/>
            <person name="Johansson T."/>
            <person name="Persson P."/>
            <person name="Tunlid A."/>
        </authorList>
    </citation>
    <scope>NUCLEOTIDE SEQUENCE [LARGE SCALE GENOMIC DNA]</scope>
    <source>
        <strain evidence="2 3">CBS 661.87</strain>
    </source>
</reference>
<evidence type="ECO:0000313" key="3">
    <source>
        <dbReference type="Proteomes" id="UP000565441"/>
    </source>
</evidence>
<comment type="caution">
    <text evidence="2">The sequence shown here is derived from an EMBL/GenBank/DDBJ whole genome shotgun (WGS) entry which is preliminary data.</text>
</comment>
<organism evidence="2 3">
    <name type="scientific">Tricholomella constricta</name>
    <dbReference type="NCBI Taxonomy" id="117010"/>
    <lineage>
        <taxon>Eukaryota</taxon>
        <taxon>Fungi</taxon>
        <taxon>Dikarya</taxon>
        <taxon>Basidiomycota</taxon>
        <taxon>Agaricomycotina</taxon>
        <taxon>Agaricomycetes</taxon>
        <taxon>Agaricomycetidae</taxon>
        <taxon>Agaricales</taxon>
        <taxon>Tricholomatineae</taxon>
        <taxon>Lyophyllaceae</taxon>
        <taxon>Tricholomella</taxon>
    </lineage>
</organism>